<evidence type="ECO:0000313" key="4">
    <source>
        <dbReference type="Proteomes" id="UP000196027"/>
    </source>
</evidence>
<sequence length="371" mass="41685">MRALPITLLLCLLTSACSDSSNSSSPDLKTGRLTTSGVSGLTYRTATEEGQLNDAGEFTYRDGETISFWVGDLLLVEGVPAKDILTPLEFEGNARADLQIGGIENGLTTHKIPEVEITENNTTIRNLTRFLLVMNENLNDTGEQVVLTERNIEQFNVALQTVSDPIDFTVSEDAFALNTETETSPINQVIEQICFFSEESRLCEEPPTPEEIANTESKFNEDGSEREDLDEDFEYREDLQSLRDAIIESRRHLDDVNTDSIGNYLADQAENALNDIGSQFFLLDYAAELNEGDNETRIVELNSVELGFELDGFEVVSLNEEIVRIADINMAERQFSYFSLGTSGQETTILINFKRTGDYRWFRQNFRVIID</sequence>
<dbReference type="EMBL" id="CP021425">
    <property type="protein sequence ID" value="ARU57112.1"/>
    <property type="molecule type" value="Genomic_DNA"/>
</dbReference>
<reference evidence="3 4" key="1">
    <citation type="submission" date="2017-05" db="EMBL/GenBank/DDBJ databases">
        <title>Genomic insights into alkan degradation activity of Oleiphilus messinensis.</title>
        <authorList>
            <person name="Kozyavkin S.A."/>
            <person name="Slesarev A.I."/>
            <person name="Golyshin P.N."/>
            <person name="Korzhenkov A."/>
            <person name="Golyshina O.N."/>
            <person name="Toshchakov S.V."/>
        </authorList>
    </citation>
    <scope>NUCLEOTIDE SEQUENCE [LARGE SCALE GENOMIC DNA]</scope>
    <source>
        <strain evidence="3 4">ME102</strain>
    </source>
</reference>
<dbReference type="Proteomes" id="UP000196027">
    <property type="component" value="Chromosome"/>
</dbReference>
<gene>
    <name evidence="3" type="ORF">OLMES_3069</name>
</gene>
<proteinExistence type="predicted"/>
<dbReference type="RefSeq" id="WP_087462036.1">
    <property type="nucleotide sequence ID" value="NZ_CP021425.1"/>
</dbReference>
<organism evidence="3 4">
    <name type="scientific">Oleiphilus messinensis</name>
    <dbReference type="NCBI Taxonomy" id="141451"/>
    <lineage>
        <taxon>Bacteria</taxon>
        <taxon>Pseudomonadati</taxon>
        <taxon>Pseudomonadota</taxon>
        <taxon>Gammaproteobacteria</taxon>
        <taxon>Oceanospirillales</taxon>
        <taxon>Oleiphilaceae</taxon>
        <taxon>Oleiphilus</taxon>
    </lineage>
</organism>
<dbReference type="AlphaFoldDB" id="A0A1Y0I9C1"/>
<keyword evidence="2" id="KW-0732">Signal</keyword>
<dbReference type="KEGG" id="ome:OLMES_3069"/>
<dbReference type="PROSITE" id="PS51257">
    <property type="entry name" value="PROKAR_LIPOPROTEIN"/>
    <property type="match status" value="1"/>
</dbReference>
<evidence type="ECO:0000313" key="3">
    <source>
        <dbReference type="EMBL" id="ARU57112.1"/>
    </source>
</evidence>
<dbReference type="OrthoDB" id="5592990at2"/>
<feature type="signal peptide" evidence="2">
    <location>
        <begin position="1"/>
        <end position="18"/>
    </location>
</feature>
<name>A0A1Y0I9C1_9GAMM</name>
<feature type="chain" id="PRO_5012168902" evidence="2">
    <location>
        <begin position="19"/>
        <end position="371"/>
    </location>
</feature>
<keyword evidence="4" id="KW-1185">Reference proteome</keyword>
<protein>
    <submittedName>
        <fullName evidence="3">DrugE1 family ABC transporter periplasmic protein</fullName>
    </submittedName>
</protein>
<accession>A0A1Y0I9C1</accession>
<feature type="region of interest" description="Disordered" evidence="1">
    <location>
        <begin position="204"/>
        <end position="228"/>
    </location>
</feature>
<evidence type="ECO:0000256" key="1">
    <source>
        <dbReference type="SAM" id="MobiDB-lite"/>
    </source>
</evidence>
<evidence type="ECO:0000256" key="2">
    <source>
        <dbReference type="SAM" id="SignalP"/>
    </source>
</evidence>